<dbReference type="EMBL" id="FPCK01000001">
    <property type="protein sequence ID" value="SFV31419.1"/>
    <property type="molecule type" value="Genomic_DNA"/>
</dbReference>
<reference evidence="1 2" key="1">
    <citation type="submission" date="2016-10" db="EMBL/GenBank/DDBJ databases">
        <authorList>
            <person name="de Groot N.N."/>
        </authorList>
    </citation>
    <scope>NUCLEOTIDE SEQUENCE [LARGE SCALE GENOMIC DNA]</scope>
    <source>
        <strain evidence="1 2">IPL20</strain>
    </source>
</reference>
<name>A0A1I7N9T5_9HYPH</name>
<organism evidence="1 2">
    <name type="scientific">Devosia crocina</name>
    <dbReference type="NCBI Taxonomy" id="429728"/>
    <lineage>
        <taxon>Bacteria</taxon>
        <taxon>Pseudomonadati</taxon>
        <taxon>Pseudomonadota</taxon>
        <taxon>Alphaproteobacteria</taxon>
        <taxon>Hyphomicrobiales</taxon>
        <taxon>Devosiaceae</taxon>
        <taxon>Devosia</taxon>
    </lineage>
</organism>
<accession>A0A1I7N9T5</accession>
<gene>
    <name evidence="1" type="ORF">SAMN05216456_1335</name>
</gene>
<evidence type="ECO:0000313" key="1">
    <source>
        <dbReference type="EMBL" id="SFV31419.1"/>
    </source>
</evidence>
<dbReference type="Proteomes" id="UP000199074">
    <property type="component" value="Unassembled WGS sequence"/>
</dbReference>
<evidence type="ECO:0000313" key="2">
    <source>
        <dbReference type="Proteomes" id="UP000199074"/>
    </source>
</evidence>
<protein>
    <submittedName>
        <fullName evidence="1">Uncharacterized protein</fullName>
    </submittedName>
</protein>
<keyword evidence="2" id="KW-1185">Reference proteome</keyword>
<proteinExistence type="predicted"/>
<sequence length="110" mass="12463">MSMTPSRRTIEAMTLGGMATDNRTIIVKCGSCRRTRIFLTADLVKVYGESQSPHTLFRDCSICGRPTRKGFGFPNRGDRICRPSVKKVWKWHEEAYEPVRSGPDLDKPDS</sequence>
<dbReference type="AlphaFoldDB" id="A0A1I7N9T5"/>